<dbReference type="InterPro" id="IPR011234">
    <property type="entry name" value="Fumarylacetoacetase-like_C"/>
</dbReference>
<evidence type="ECO:0000259" key="2">
    <source>
        <dbReference type="Pfam" id="PF01557"/>
    </source>
</evidence>
<feature type="domain" description="Fumarylacetoacetase-like C-terminal" evidence="2">
    <location>
        <begin position="2"/>
        <end position="156"/>
    </location>
</feature>
<dbReference type="Gene3D" id="3.90.850.10">
    <property type="entry name" value="Fumarylacetoacetase-like, C-terminal domain"/>
    <property type="match status" value="1"/>
</dbReference>
<dbReference type="SUPFAM" id="SSF56529">
    <property type="entry name" value="FAH"/>
    <property type="match status" value="1"/>
</dbReference>
<sequence length="160" mass="17150">TENLHYEAELVVAIGMGGRNITPEDALSHVWGYGVGNDLTRRDVQAVAKKMGRPWDMAKGFDGAAVIGPLRPVSQVGHPDKGQIALWVNGEIRQDADLAEQIWPVPDIISYLSGLIELRPGDLIMTGTPEGVGELTPGDLCEVEIAGLGRISTQIVASRD</sequence>
<accession>A0A0F9AJD0</accession>
<organism evidence="3">
    <name type="scientific">marine sediment metagenome</name>
    <dbReference type="NCBI Taxonomy" id="412755"/>
    <lineage>
        <taxon>unclassified sequences</taxon>
        <taxon>metagenomes</taxon>
        <taxon>ecological metagenomes</taxon>
    </lineage>
</organism>
<dbReference type="AlphaFoldDB" id="A0A0F9AJD0"/>
<dbReference type="GO" id="GO:0018773">
    <property type="term" value="F:acetylpyruvate hydrolase activity"/>
    <property type="evidence" value="ECO:0007669"/>
    <property type="project" value="TreeGrafter"/>
</dbReference>
<dbReference type="PANTHER" id="PTHR11820:SF90">
    <property type="entry name" value="FLUTATHIONE S-TRANSFERASE"/>
    <property type="match status" value="1"/>
</dbReference>
<keyword evidence="1" id="KW-0479">Metal-binding</keyword>
<protein>
    <recommendedName>
        <fullName evidence="2">Fumarylacetoacetase-like C-terminal domain-containing protein</fullName>
    </recommendedName>
</protein>
<dbReference type="Pfam" id="PF01557">
    <property type="entry name" value="FAA_hydrolase"/>
    <property type="match status" value="1"/>
</dbReference>
<dbReference type="InterPro" id="IPR036663">
    <property type="entry name" value="Fumarylacetoacetase_C_sf"/>
</dbReference>
<dbReference type="EMBL" id="LAZR01045640">
    <property type="protein sequence ID" value="KKK98380.1"/>
    <property type="molecule type" value="Genomic_DNA"/>
</dbReference>
<reference evidence="3" key="1">
    <citation type="journal article" date="2015" name="Nature">
        <title>Complex archaea that bridge the gap between prokaryotes and eukaryotes.</title>
        <authorList>
            <person name="Spang A."/>
            <person name="Saw J.H."/>
            <person name="Jorgensen S.L."/>
            <person name="Zaremba-Niedzwiedzka K."/>
            <person name="Martijn J."/>
            <person name="Lind A.E."/>
            <person name="van Eijk R."/>
            <person name="Schleper C."/>
            <person name="Guy L."/>
            <person name="Ettema T.J."/>
        </authorList>
    </citation>
    <scope>NUCLEOTIDE SEQUENCE</scope>
</reference>
<evidence type="ECO:0000313" key="3">
    <source>
        <dbReference type="EMBL" id="KKK98380.1"/>
    </source>
</evidence>
<feature type="non-terminal residue" evidence="3">
    <location>
        <position position="1"/>
    </location>
</feature>
<comment type="caution">
    <text evidence="3">The sequence shown here is derived from an EMBL/GenBank/DDBJ whole genome shotgun (WGS) entry which is preliminary data.</text>
</comment>
<gene>
    <name evidence="3" type="ORF">LCGC14_2643340</name>
</gene>
<dbReference type="PANTHER" id="PTHR11820">
    <property type="entry name" value="ACYLPYRUVASE"/>
    <property type="match status" value="1"/>
</dbReference>
<evidence type="ECO:0000256" key="1">
    <source>
        <dbReference type="ARBA" id="ARBA00022723"/>
    </source>
</evidence>
<dbReference type="GO" id="GO:0046872">
    <property type="term" value="F:metal ion binding"/>
    <property type="evidence" value="ECO:0007669"/>
    <property type="project" value="UniProtKB-KW"/>
</dbReference>
<name>A0A0F9AJD0_9ZZZZ</name>
<proteinExistence type="predicted"/>